<dbReference type="Pfam" id="PF08284">
    <property type="entry name" value="RVP_2"/>
    <property type="match status" value="1"/>
</dbReference>
<protein>
    <recommendedName>
        <fullName evidence="1">Retrotransposon gag domain-containing protein</fullName>
    </recommendedName>
</protein>
<evidence type="ECO:0000259" key="1">
    <source>
        <dbReference type="Pfam" id="PF03732"/>
    </source>
</evidence>
<dbReference type="CDD" id="cd00303">
    <property type="entry name" value="retropepsin_like"/>
    <property type="match status" value="1"/>
</dbReference>
<reference evidence="2" key="1">
    <citation type="submission" date="2020-06" db="EMBL/GenBank/DDBJ databases">
        <authorList>
            <person name="Li T."/>
            <person name="Hu X."/>
            <person name="Zhang T."/>
            <person name="Song X."/>
            <person name="Zhang H."/>
            <person name="Dai N."/>
            <person name="Sheng W."/>
            <person name="Hou X."/>
            <person name="Wei L."/>
        </authorList>
    </citation>
    <scope>NUCLEOTIDE SEQUENCE</scope>
    <source>
        <strain evidence="2">G02</strain>
        <tissue evidence="2">Leaf</tissue>
    </source>
</reference>
<dbReference type="PANTHER" id="PTHR15503:SF40">
    <property type="match status" value="1"/>
</dbReference>
<dbReference type="InterPro" id="IPR005162">
    <property type="entry name" value="Retrotrans_gag_dom"/>
</dbReference>
<organism evidence="2">
    <name type="scientific">Sesamum radiatum</name>
    <name type="common">Black benniseed</name>
    <dbReference type="NCBI Taxonomy" id="300843"/>
    <lineage>
        <taxon>Eukaryota</taxon>
        <taxon>Viridiplantae</taxon>
        <taxon>Streptophyta</taxon>
        <taxon>Embryophyta</taxon>
        <taxon>Tracheophyta</taxon>
        <taxon>Spermatophyta</taxon>
        <taxon>Magnoliopsida</taxon>
        <taxon>eudicotyledons</taxon>
        <taxon>Gunneridae</taxon>
        <taxon>Pentapetalae</taxon>
        <taxon>asterids</taxon>
        <taxon>lamiids</taxon>
        <taxon>Lamiales</taxon>
        <taxon>Pedaliaceae</taxon>
        <taxon>Sesamum</taxon>
    </lineage>
</organism>
<evidence type="ECO:0000313" key="2">
    <source>
        <dbReference type="EMBL" id="KAL0392814.1"/>
    </source>
</evidence>
<sequence>MMPIPEDKKVPLTAAHMQSRVEFGYQGHIEKRGVPSWTELTVAVLERFEDLDYERVVSEFNMLQQETIVNAYLEKFEELEAHILIVNKNLDETFFMMKFISGLKEEIKGYVATMKPTTLNQAIVFVRKQENMRTLRVNGKVNGKDIHILIDSGSIHCFVDEKMAQVLGCKLEPTTPMMVRIEDGGRVLSKFFCSNFCWEIQSHEFSHPVRVLKLGGYECILGCDWLSANNPIGLDFHLLQVTITQVGKKVILKALTEKANLRTLSVYSLNKLLRKGHSGVKGELYATKRAATQDEKDPRLLELLYQFKDISGTKNLTS</sequence>
<accession>A0AAW2SK07</accession>
<dbReference type="InterPro" id="IPR032567">
    <property type="entry name" value="RTL1-rel"/>
</dbReference>
<dbReference type="Pfam" id="PF03732">
    <property type="entry name" value="Retrotrans_gag"/>
    <property type="match status" value="1"/>
</dbReference>
<dbReference type="InterPro" id="IPR021109">
    <property type="entry name" value="Peptidase_aspartic_dom_sf"/>
</dbReference>
<dbReference type="PANTHER" id="PTHR15503">
    <property type="entry name" value="LDOC1 RELATED"/>
    <property type="match status" value="1"/>
</dbReference>
<dbReference type="Gene3D" id="2.40.70.10">
    <property type="entry name" value="Acid Proteases"/>
    <property type="match status" value="1"/>
</dbReference>
<dbReference type="AlphaFoldDB" id="A0AAW2SK07"/>
<reference evidence="2" key="2">
    <citation type="journal article" date="2024" name="Plant">
        <title>Genomic evolution and insights into agronomic trait innovations of Sesamum species.</title>
        <authorList>
            <person name="Miao H."/>
            <person name="Wang L."/>
            <person name="Qu L."/>
            <person name="Liu H."/>
            <person name="Sun Y."/>
            <person name="Le M."/>
            <person name="Wang Q."/>
            <person name="Wei S."/>
            <person name="Zheng Y."/>
            <person name="Lin W."/>
            <person name="Duan Y."/>
            <person name="Cao H."/>
            <person name="Xiong S."/>
            <person name="Wang X."/>
            <person name="Wei L."/>
            <person name="Li C."/>
            <person name="Ma Q."/>
            <person name="Ju M."/>
            <person name="Zhao R."/>
            <person name="Li G."/>
            <person name="Mu C."/>
            <person name="Tian Q."/>
            <person name="Mei H."/>
            <person name="Zhang T."/>
            <person name="Gao T."/>
            <person name="Zhang H."/>
        </authorList>
    </citation>
    <scope>NUCLEOTIDE SEQUENCE</scope>
    <source>
        <strain evidence="2">G02</strain>
    </source>
</reference>
<name>A0AAW2SK07_SESRA</name>
<comment type="caution">
    <text evidence="2">The sequence shown here is derived from an EMBL/GenBank/DDBJ whole genome shotgun (WGS) entry which is preliminary data.</text>
</comment>
<dbReference type="EMBL" id="JACGWJ010000010">
    <property type="protein sequence ID" value="KAL0392814.1"/>
    <property type="molecule type" value="Genomic_DNA"/>
</dbReference>
<proteinExistence type="predicted"/>
<feature type="domain" description="Retrotransposon gag" evidence="1">
    <location>
        <begin position="32"/>
        <end position="105"/>
    </location>
</feature>
<gene>
    <name evidence="2" type="ORF">Sradi_2504200</name>
</gene>
<dbReference type="SUPFAM" id="SSF50630">
    <property type="entry name" value="Acid proteases"/>
    <property type="match status" value="1"/>
</dbReference>